<proteinExistence type="predicted"/>
<dbReference type="AlphaFoldDB" id="A0AAN6SRN0"/>
<protein>
    <submittedName>
        <fullName evidence="3">Uncharacterized protein</fullName>
    </submittedName>
</protein>
<sequence length="228" mass="24210">MHYAAVMPLFSSVLLLGGLAAAVPVVNVDEKCVSRTICVDAINPCGIKYGGCYDVCDTSAKPVAPPCPTTTGKPPVPSTTMKVTTKVTTTVITLPTPTKKSTKKPTPTSTKETTTKNPHPTTTRKPHPTTTTKKPTVTKPDKPPVTPTPTKKFTTTTTTKRASTTTSKCNTNVSVCWDGINECGMMYGGCFPDCKPWPTFTAPPCPTKGLPPVITRVTTLPVLTVPYN</sequence>
<feature type="compositionally biased region" description="Low complexity" evidence="1">
    <location>
        <begin position="128"/>
        <end position="138"/>
    </location>
</feature>
<feature type="region of interest" description="Disordered" evidence="1">
    <location>
        <begin position="93"/>
        <end position="159"/>
    </location>
</feature>
<name>A0AAN6SRN0_9PEZI</name>
<dbReference type="PRINTS" id="PR01217">
    <property type="entry name" value="PRICHEXTENSN"/>
</dbReference>
<feature type="chain" id="PRO_5042987091" evidence="2">
    <location>
        <begin position="23"/>
        <end position="228"/>
    </location>
</feature>
<feature type="signal peptide" evidence="2">
    <location>
        <begin position="1"/>
        <end position="22"/>
    </location>
</feature>
<feature type="compositionally biased region" description="Low complexity" evidence="1">
    <location>
        <begin position="148"/>
        <end position="159"/>
    </location>
</feature>
<reference evidence="4" key="1">
    <citation type="journal article" date="2023" name="Mol. Phylogenet. Evol.">
        <title>Genome-scale phylogeny and comparative genomics of the fungal order Sordariales.</title>
        <authorList>
            <person name="Hensen N."/>
            <person name="Bonometti L."/>
            <person name="Westerberg I."/>
            <person name="Brannstrom I.O."/>
            <person name="Guillou S."/>
            <person name="Cros-Aarteil S."/>
            <person name="Calhoun S."/>
            <person name="Haridas S."/>
            <person name="Kuo A."/>
            <person name="Mondo S."/>
            <person name="Pangilinan J."/>
            <person name="Riley R."/>
            <person name="LaButti K."/>
            <person name="Andreopoulos B."/>
            <person name="Lipzen A."/>
            <person name="Chen C."/>
            <person name="Yan M."/>
            <person name="Daum C."/>
            <person name="Ng V."/>
            <person name="Clum A."/>
            <person name="Steindorff A."/>
            <person name="Ohm R.A."/>
            <person name="Martin F."/>
            <person name="Silar P."/>
            <person name="Natvig D.O."/>
            <person name="Lalanne C."/>
            <person name="Gautier V."/>
            <person name="Ament-Velasquez S.L."/>
            <person name="Kruys A."/>
            <person name="Hutchinson M.I."/>
            <person name="Powell A.J."/>
            <person name="Barry K."/>
            <person name="Miller A.N."/>
            <person name="Grigoriev I.V."/>
            <person name="Debuchy R."/>
            <person name="Gladieux P."/>
            <person name="Hiltunen Thoren M."/>
            <person name="Johannesson H."/>
        </authorList>
    </citation>
    <scope>NUCLEOTIDE SEQUENCE [LARGE SCALE GENOMIC DNA]</scope>
    <source>
        <strain evidence="4">CBS 284.82</strain>
    </source>
</reference>
<evidence type="ECO:0000256" key="2">
    <source>
        <dbReference type="SAM" id="SignalP"/>
    </source>
</evidence>
<dbReference type="EMBL" id="MU854385">
    <property type="protein sequence ID" value="KAK4040057.1"/>
    <property type="molecule type" value="Genomic_DNA"/>
</dbReference>
<gene>
    <name evidence="3" type="ORF">C8A01DRAFT_35929</name>
</gene>
<keyword evidence="4" id="KW-1185">Reference proteome</keyword>
<feature type="compositionally biased region" description="Low complexity" evidence="1">
    <location>
        <begin position="93"/>
        <end position="121"/>
    </location>
</feature>
<evidence type="ECO:0000313" key="3">
    <source>
        <dbReference type="EMBL" id="KAK4040057.1"/>
    </source>
</evidence>
<dbReference type="Proteomes" id="UP001303115">
    <property type="component" value="Unassembled WGS sequence"/>
</dbReference>
<evidence type="ECO:0000256" key="1">
    <source>
        <dbReference type="SAM" id="MobiDB-lite"/>
    </source>
</evidence>
<comment type="caution">
    <text evidence="3">The sequence shown here is derived from an EMBL/GenBank/DDBJ whole genome shotgun (WGS) entry which is preliminary data.</text>
</comment>
<organism evidence="3 4">
    <name type="scientific">Parachaetomium inaequale</name>
    <dbReference type="NCBI Taxonomy" id="2588326"/>
    <lineage>
        <taxon>Eukaryota</taxon>
        <taxon>Fungi</taxon>
        <taxon>Dikarya</taxon>
        <taxon>Ascomycota</taxon>
        <taxon>Pezizomycotina</taxon>
        <taxon>Sordariomycetes</taxon>
        <taxon>Sordariomycetidae</taxon>
        <taxon>Sordariales</taxon>
        <taxon>Chaetomiaceae</taxon>
        <taxon>Parachaetomium</taxon>
    </lineage>
</organism>
<accession>A0AAN6SRN0</accession>
<evidence type="ECO:0000313" key="4">
    <source>
        <dbReference type="Proteomes" id="UP001303115"/>
    </source>
</evidence>
<keyword evidence="2" id="KW-0732">Signal</keyword>